<dbReference type="Proteomes" id="UP000484885">
    <property type="component" value="Unassembled WGS sequence"/>
</dbReference>
<sequence length="85" mass="9495">MRQLSANDLKVQGVSGIKRALAEHSELVVSVRGKPQYVVMKLDQFQHLRECELEVALAESRADVAAGRVIRESPEAHVDRLMGDR</sequence>
<organism evidence="2 3">
    <name type="scientific">Wenzhouxiangella limi</name>
    <dbReference type="NCBI Taxonomy" id="2707351"/>
    <lineage>
        <taxon>Bacteria</taxon>
        <taxon>Pseudomonadati</taxon>
        <taxon>Pseudomonadota</taxon>
        <taxon>Gammaproteobacteria</taxon>
        <taxon>Chromatiales</taxon>
        <taxon>Wenzhouxiangellaceae</taxon>
        <taxon>Wenzhouxiangella</taxon>
    </lineage>
</organism>
<reference evidence="2 3" key="1">
    <citation type="submission" date="2020-02" db="EMBL/GenBank/DDBJ databases">
        <authorList>
            <person name="Zhang X.-Y."/>
        </authorList>
    </citation>
    <scope>NUCLEOTIDE SEQUENCE [LARGE SCALE GENOMIC DNA]</scope>
    <source>
        <strain evidence="2 3">C33</strain>
    </source>
</reference>
<dbReference type="SUPFAM" id="SSF143120">
    <property type="entry name" value="YefM-like"/>
    <property type="match status" value="1"/>
</dbReference>
<dbReference type="EMBL" id="JAAGSC010000039">
    <property type="protein sequence ID" value="NDY95311.1"/>
    <property type="molecule type" value="Genomic_DNA"/>
</dbReference>
<evidence type="ECO:0000313" key="3">
    <source>
        <dbReference type="Proteomes" id="UP000484885"/>
    </source>
</evidence>
<protein>
    <submittedName>
        <fullName evidence="2">Type II toxin-antitoxin system Phd/YefM family antitoxin</fullName>
    </submittedName>
</protein>
<name>A0A845V515_9GAMM</name>
<keyword evidence="3" id="KW-1185">Reference proteome</keyword>
<evidence type="ECO:0000313" key="2">
    <source>
        <dbReference type="EMBL" id="NDY95311.1"/>
    </source>
</evidence>
<accession>A0A845V515</accession>
<dbReference type="AlphaFoldDB" id="A0A845V515"/>
<comment type="similarity">
    <text evidence="1">Belongs to the phD/YefM antitoxin family.</text>
</comment>
<proteinExistence type="inferred from homology"/>
<comment type="caution">
    <text evidence="2">The sequence shown here is derived from an EMBL/GenBank/DDBJ whole genome shotgun (WGS) entry which is preliminary data.</text>
</comment>
<gene>
    <name evidence="2" type="ORF">G3I74_06180</name>
</gene>
<evidence type="ECO:0000256" key="1">
    <source>
        <dbReference type="ARBA" id="ARBA00009981"/>
    </source>
</evidence>
<dbReference type="InterPro" id="IPR036165">
    <property type="entry name" value="YefM-like_sf"/>
</dbReference>